<organism evidence="2 3">
    <name type="scientific">Nitrososphaera gargensis (strain Ga9.2)</name>
    <dbReference type="NCBI Taxonomy" id="1237085"/>
    <lineage>
        <taxon>Archaea</taxon>
        <taxon>Nitrososphaerota</taxon>
        <taxon>Nitrososphaeria</taxon>
        <taxon>Nitrososphaerales</taxon>
        <taxon>Nitrososphaeraceae</taxon>
        <taxon>Nitrososphaera</taxon>
    </lineage>
</organism>
<feature type="transmembrane region" description="Helical" evidence="1">
    <location>
        <begin position="53"/>
        <end position="78"/>
    </location>
</feature>
<evidence type="ECO:0000256" key="1">
    <source>
        <dbReference type="SAM" id="Phobius"/>
    </source>
</evidence>
<dbReference type="SUPFAM" id="SSF103473">
    <property type="entry name" value="MFS general substrate transporter"/>
    <property type="match status" value="1"/>
</dbReference>
<dbReference type="RefSeq" id="WP_015020443.1">
    <property type="nucleotide sequence ID" value="NC_018719.1"/>
</dbReference>
<dbReference type="BioCyc" id="CNIT1237085:G1324-2991-MONOMER"/>
<keyword evidence="1" id="KW-0812">Transmembrane</keyword>
<name>K0INT0_NITGG</name>
<dbReference type="InParanoid" id="K0INT0"/>
<accession>K0INT0</accession>
<dbReference type="Proteomes" id="UP000008037">
    <property type="component" value="Chromosome"/>
</dbReference>
<proteinExistence type="predicted"/>
<dbReference type="KEGG" id="nga:Ngar_c29910"/>
<dbReference type="InterPro" id="IPR036259">
    <property type="entry name" value="MFS_trans_sf"/>
</dbReference>
<evidence type="ECO:0000313" key="2">
    <source>
        <dbReference type="EMBL" id="AFU59909.1"/>
    </source>
</evidence>
<keyword evidence="1" id="KW-0472">Membrane</keyword>
<evidence type="ECO:0000313" key="3">
    <source>
        <dbReference type="Proteomes" id="UP000008037"/>
    </source>
</evidence>
<reference evidence="2 3" key="1">
    <citation type="journal article" date="2012" name="Environ. Microbiol.">
        <title>The genome of the ammonia-oxidizing Candidatus Nitrososphaera gargensis: insights into metabolic versatility and environmental adaptations.</title>
        <authorList>
            <person name="Spang A."/>
            <person name="Poehlein A."/>
            <person name="Offre P."/>
            <person name="Zumbragel S."/>
            <person name="Haider S."/>
            <person name="Rychlik N."/>
            <person name="Nowka B."/>
            <person name="Schmeisser C."/>
            <person name="Lebedeva E.V."/>
            <person name="Rattei T."/>
            <person name="Bohm C."/>
            <person name="Schmid M."/>
            <person name="Galushko A."/>
            <person name="Hatzenpichler R."/>
            <person name="Weinmaier T."/>
            <person name="Daniel R."/>
            <person name="Schleper C."/>
            <person name="Spieck E."/>
            <person name="Streit W."/>
            <person name="Wagner M."/>
        </authorList>
    </citation>
    <scope>NUCLEOTIDE SEQUENCE [LARGE SCALE GENOMIC DNA]</scope>
    <source>
        <strain evidence="3">Ga9.2</strain>
    </source>
</reference>
<feature type="transmembrane region" description="Helical" evidence="1">
    <location>
        <begin position="28"/>
        <end position="46"/>
    </location>
</feature>
<keyword evidence="3" id="KW-1185">Reference proteome</keyword>
<dbReference type="GeneID" id="13796800"/>
<dbReference type="HOGENOM" id="CLU_2447768_0_0_2"/>
<keyword evidence="1" id="KW-1133">Transmembrane helix</keyword>
<protein>
    <submittedName>
        <fullName evidence="2">Uncharacterized protein</fullName>
    </submittedName>
</protein>
<dbReference type="STRING" id="1237085.Ngar_c29910"/>
<dbReference type="EMBL" id="CP002408">
    <property type="protein sequence ID" value="AFU59909.1"/>
    <property type="molecule type" value="Genomic_DNA"/>
</dbReference>
<gene>
    <name evidence="2" type="ordered locus">Ngar_c29910</name>
</gene>
<sequence>MQLQFAIVLLVFGPTSEFIVHKMGSIKPIIIVTSVTATGFLFLLAFHGSWMAVAAGLAVLLTGLSLTNVGALNVTLLATPAEFTAYRLG</sequence>
<dbReference type="AlphaFoldDB" id="K0INT0"/>